<dbReference type="AlphaFoldDB" id="A0A164A1M1"/>
<dbReference type="EMBL" id="LQNU01000042">
    <property type="protein sequence ID" value="KZE82838.1"/>
    <property type="molecule type" value="Genomic_DNA"/>
</dbReference>
<reference evidence="1 2" key="1">
    <citation type="submission" date="2016-01" db="EMBL/GenBank/DDBJ databases">
        <title>Whole genome sequencing of Myroides marinus L41.</title>
        <authorList>
            <person name="Hong K.W."/>
        </authorList>
    </citation>
    <scope>NUCLEOTIDE SEQUENCE [LARGE SCALE GENOMIC DNA]</scope>
    <source>
        <strain evidence="1 2">L41</strain>
    </source>
</reference>
<name>A0A164A1M1_9FLAO</name>
<protein>
    <submittedName>
        <fullName evidence="1">Uncharacterized protein</fullName>
    </submittedName>
</protein>
<dbReference type="OrthoDB" id="9760715at2"/>
<evidence type="ECO:0000313" key="2">
    <source>
        <dbReference type="Proteomes" id="UP000076630"/>
    </source>
</evidence>
<proteinExistence type="predicted"/>
<organism evidence="1 2">
    <name type="scientific">Myroides marinus</name>
    <dbReference type="NCBI Taxonomy" id="703342"/>
    <lineage>
        <taxon>Bacteria</taxon>
        <taxon>Pseudomonadati</taxon>
        <taxon>Bacteroidota</taxon>
        <taxon>Flavobacteriia</taxon>
        <taxon>Flavobacteriales</taxon>
        <taxon>Flavobacteriaceae</taxon>
        <taxon>Myroides</taxon>
    </lineage>
</organism>
<sequence>MDSKEVDKVKINKLLKEIQREELEEFIVYYSDRNPQFKLDLEVYFSDEFKKDDIQNRYRGVFKNIISSYDYKGYIDYYNTPRLASELQEHLETVDVLIQRKKYKESLDIIKPALIEIIKVVEYCDDSSGHIGSLLLEITQYLDKIIESEAIGEFKLDLMEFLESQMDKEIYFEYGDYGYELLDSYEKLCFNADNKERFLAYIDKKATQERDNRFLFDHLIKLKLDFFEKSKDIDSFLDTIMNNLELSDVRIRLVNYYKDNKEFDKAKEQVNIGIKQAEELDYLGLVFKWECLLLEIYELSGDVDKMRCLYKKFALKSNVDKSEYIIKWKNTYTASEWSLVLKEFINEVIKDVDEFCKKNTYMNIDDYNIKLLEKLGKVYVLENMTQDLFNLLSQVKDLGLVLSYIEFLQKHFKASILVDILMPLVLIYAKGLNSRSGYRTLAYTLKDIQDRFTSESEKIDTTILTLQELYPRRTAMIDELRNFRLL</sequence>
<comment type="caution">
    <text evidence="1">The sequence shown here is derived from an EMBL/GenBank/DDBJ whole genome shotgun (WGS) entry which is preliminary data.</text>
</comment>
<accession>A0A164A1M1</accession>
<gene>
    <name evidence="1" type="ORF">AV926_06270</name>
</gene>
<dbReference type="Proteomes" id="UP000076630">
    <property type="component" value="Unassembled WGS sequence"/>
</dbReference>
<keyword evidence="2" id="KW-1185">Reference proteome</keyword>
<evidence type="ECO:0000313" key="1">
    <source>
        <dbReference type="EMBL" id="KZE82838.1"/>
    </source>
</evidence>